<dbReference type="AlphaFoldDB" id="A0A4P9IZ90"/>
<feature type="region of interest" description="Disordered" evidence="1">
    <location>
        <begin position="199"/>
        <end position="251"/>
    </location>
</feature>
<dbReference type="GeneID" id="88774992"/>
<protein>
    <submittedName>
        <fullName evidence="2">Uncharacterized protein</fullName>
    </submittedName>
</protein>
<gene>
    <name evidence="2" type="ORF">FFU37_04970</name>
</gene>
<organism evidence="2 3">
    <name type="scientific">Pseudoalteromonas distincta</name>
    <dbReference type="NCBI Taxonomy" id="77608"/>
    <lineage>
        <taxon>Bacteria</taxon>
        <taxon>Pseudomonadati</taxon>
        <taxon>Pseudomonadota</taxon>
        <taxon>Gammaproteobacteria</taxon>
        <taxon>Alteromonadales</taxon>
        <taxon>Pseudoalteromonadaceae</taxon>
        <taxon>Pseudoalteromonas</taxon>
    </lineage>
</organism>
<dbReference type="RefSeq" id="WP_138488860.1">
    <property type="nucleotide sequence ID" value="NZ_CP040558.1"/>
</dbReference>
<sequence length="251" mass="28773">MSDWLLGSNNLKWVNNDCDQLKELLVKYFGNNLDFYGSVELKDFIIEEVSKLCSTQAEQRTFINKLNKELNYQIRNTNNKQVNVQKIQLEICTNLKQKLNKLSKNADTTKSKYVEDLIRYAHKNPKLFFNEKMEVEVLNVFTKTKNKEIVKVNIASDKLDERLSSLEERLGMLVTLVEPLLSEIQQYNLDKSEVKTESVVSSDTVASSDTEESKSDTDLMKGRSGDDNITCKNWNEPNEAAIDMATIPPSD</sequence>
<dbReference type="KEGG" id="pdv:FFU37_04970"/>
<dbReference type="Proteomes" id="UP000310065">
    <property type="component" value="Chromosome L1"/>
</dbReference>
<reference evidence="2 3" key="1">
    <citation type="submission" date="2019-05" db="EMBL/GenBank/DDBJ databases">
        <title>Complete genome sequence of Pseudoalteromonas sp. 16-SW-7(T) isolated from the Okhotsk Sea, Russia.</title>
        <authorList>
            <person name="Nguyen T.H."/>
            <person name="Nedashkovskaya O.I."/>
            <person name="Kim S.-G."/>
        </authorList>
    </citation>
    <scope>NUCLEOTIDE SEQUENCE [LARGE SCALE GENOMIC DNA]</scope>
    <source>
        <strain evidence="2 3">16-SW-7</strain>
    </source>
</reference>
<dbReference type="EMBL" id="CP040558">
    <property type="protein sequence ID" value="QCU73842.1"/>
    <property type="molecule type" value="Genomic_DNA"/>
</dbReference>
<feature type="compositionally biased region" description="Low complexity" evidence="1">
    <location>
        <begin position="199"/>
        <end position="208"/>
    </location>
</feature>
<feature type="compositionally biased region" description="Basic and acidic residues" evidence="1">
    <location>
        <begin position="211"/>
        <end position="226"/>
    </location>
</feature>
<accession>A0A4P9IZ90</accession>
<evidence type="ECO:0000313" key="3">
    <source>
        <dbReference type="Proteomes" id="UP000310065"/>
    </source>
</evidence>
<evidence type="ECO:0000313" key="2">
    <source>
        <dbReference type="EMBL" id="QCU73842.1"/>
    </source>
</evidence>
<evidence type="ECO:0000256" key="1">
    <source>
        <dbReference type="SAM" id="MobiDB-lite"/>
    </source>
</evidence>
<proteinExistence type="predicted"/>
<name>A0A4P9IZ90_9GAMM</name>